<proteinExistence type="predicted"/>
<evidence type="ECO:0000256" key="1">
    <source>
        <dbReference type="ARBA" id="ARBA00001964"/>
    </source>
</evidence>
<keyword evidence="2" id="KW-0560">Oxidoreductase</keyword>
<comment type="cofactor">
    <cofactor evidence="1">
        <name>thiamine diphosphate</name>
        <dbReference type="ChEBI" id="CHEBI:58937"/>
    </cofactor>
</comment>
<dbReference type="FunFam" id="3.40.50.970:FF:000001">
    <property type="entry name" value="Pyruvate dehydrogenase E1 beta subunit"/>
    <property type="match status" value="1"/>
</dbReference>
<dbReference type="NCBIfam" id="NF006667">
    <property type="entry name" value="PRK09212.1"/>
    <property type="match status" value="1"/>
</dbReference>
<dbReference type="SUPFAM" id="SSF52922">
    <property type="entry name" value="TK C-terminal domain-like"/>
    <property type="match status" value="1"/>
</dbReference>
<dbReference type="Pfam" id="PF02780">
    <property type="entry name" value="Transketolase_C"/>
    <property type="match status" value="1"/>
</dbReference>
<evidence type="ECO:0000256" key="2">
    <source>
        <dbReference type="ARBA" id="ARBA00023002"/>
    </source>
</evidence>
<organism evidence="5">
    <name type="scientific">marine metagenome</name>
    <dbReference type="NCBI Taxonomy" id="408172"/>
    <lineage>
        <taxon>unclassified sequences</taxon>
        <taxon>metagenomes</taxon>
        <taxon>ecological metagenomes</taxon>
    </lineage>
</organism>
<dbReference type="AlphaFoldDB" id="A0A382APF5"/>
<protein>
    <recommendedName>
        <fullName evidence="4">Transketolase-like pyrimidine-binding domain-containing protein</fullName>
    </recommendedName>
</protein>
<name>A0A382APF5_9ZZZZ</name>
<dbReference type="InterPro" id="IPR005475">
    <property type="entry name" value="Transketolase-like_Pyr-bd"/>
</dbReference>
<dbReference type="PANTHER" id="PTHR43257:SF2">
    <property type="entry name" value="PYRUVATE DEHYDROGENASE E1 COMPONENT SUBUNIT BETA"/>
    <property type="match status" value="1"/>
</dbReference>
<sequence>MPEINYRDAMNRALREALDEDETAYVIGEDIGPYGGTYAVTRGLYDEYGPSKIKDAPLSESVIVGAGIGSALLGMKPIVEIMTINFSLLAMDQIVNHAAKLRYMSAGKMEVPLIIRMVTGGGAQLGATHSQSFEGWYASVPGLIVVAPSTPYDALGLFRTSRAMRDPVIFVEHAMLYSVRGDVPEEHYSIPIGKADVKKSGGDVTIVGHSRMVTVAMGAAQELERMGISAEIVDLRSLRPLDMDAVIKSVEKTHNVIVLEETWKTGGFGGEIASQIVEKGFNFLDSPVMRIGGEDVPAPYTYVLEGLAFPDIERVINGVRSLLGR</sequence>
<dbReference type="CDD" id="cd07036">
    <property type="entry name" value="TPP_PYR_E1-PDHc-beta_like"/>
    <property type="match status" value="1"/>
</dbReference>
<dbReference type="Gene3D" id="3.40.50.920">
    <property type="match status" value="1"/>
</dbReference>
<evidence type="ECO:0000313" key="5">
    <source>
        <dbReference type="EMBL" id="SVB02867.1"/>
    </source>
</evidence>
<dbReference type="InterPro" id="IPR029061">
    <property type="entry name" value="THDP-binding"/>
</dbReference>
<dbReference type="GO" id="GO:0016491">
    <property type="term" value="F:oxidoreductase activity"/>
    <property type="evidence" value="ECO:0007669"/>
    <property type="project" value="UniProtKB-KW"/>
</dbReference>
<feature type="domain" description="Transketolase-like pyrimidine-binding" evidence="4">
    <location>
        <begin position="4"/>
        <end position="179"/>
    </location>
</feature>
<keyword evidence="3" id="KW-0786">Thiamine pyrophosphate</keyword>
<dbReference type="InterPro" id="IPR033248">
    <property type="entry name" value="Transketolase_C"/>
</dbReference>
<evidence type="ECO:0000259" key="4">
    <source>
        <dbReference type="SMART" id="SM00861"/>
    </source>
</evidence>
<gene>
    <name evidence="5" type="ORF">METZ01_LOCUS155721</name>
</gene>
<dbReference type="SUPFAM" id="SSF52518">
    <property type="entry name" value="Thiamin diphosphate-binding fold (THDP-binding)"/>
    <property type="match status" value="1"/>
</dbReference>
<dbReference type="InterPro" id="IPR009014">
    <property type="entry name" value="Transketo_C/PFOR_II"/>
</dbReference>
<dbReference type="FunFam" id="3.40.50.920:FF:000001">
    <property type="entry name" value="Pyruvate dehydrogenase E1 beta subunit"/>
    <property type="match status" value="1"/>
</dbReference>
<dbReference type="Gene3D" id="3.40.50.970">
    <property type="match status" value="1"/>
</dbReference>
<dbReference type="PANTHER" id="PTHR43257">
    <property type="entry name" value="PYRUVATE DEHYDROGENASE E1 COMPONENT BETA SUBUNIT"/>
    <property type="match status" value="1"/>
</dbReference>
<accession>A0A382APF5</accession>
<evidence type="ECO:0000256" key="3">
    <source>
        <dbReference type="ARBA" id="ARBA00023052"/>
    </source>
</evidence>
<dbReference type="EMBL" id="UINC01026080">
    <property type="protein sequence ID" value="SVB02867.1"/>
    <property type="molecule type" value="Genomic_DNA"/>
</dbReference>
<dbReference type="Pfam" id="PF02779">
    <property type="entry name" value="Transket_pyr"/>
    <property type="match status" value="1"/>
</dbReference>
<reference evidence="5" key="1">
    <citation type="submission" date="2018-05" db="EMBL/GenBank/DDBJ databases">
        <authorList>
            <person name="Lanie J.A."/>
            <person name="Ng W.-L."/>
            <person name="Kazmierczak K.M."/>
            <person name="Andrzejewski T.M."/>
            <person name="Davidsen T.M."/>
            <person name="Wayne K.J."/>
            <person name="Tettelin H."/>
            <person name="Glass J.I."/>
            <person name="Rusch D."/>
            <person name="Podicherti R."/>
            <person name="Tsui H.-C.T."/>
            <person name="Winkler M.E."/>
        </authorList>
    </citation>
    <scope>NUCLEOTIDE SEQUENCE</scope>
</reference>
<dbReference type="SMART" id="SM00861">
    <property type="entry name" value="Transket_pyr"/>
    <property type="match status" value="1"/>
</dbReference>